<name>A0A6J4IA23_9CHLR</name>
<evidence type="ECO:0000313" key="1">
    <source>
        <dbReference type="EMBL" id="CAA9246310.1"/>
    </source>
</evidence>
<accession>A0A6J4IA23</accession>
<gene>
    <name evidence="1" type="ORF">AVDCRST_MAG77-1823</name>
</gene>
<organism evidence="1">
    <name type="scientific">uncultured Chloroflexota bacterium</name>
    <dbReference type="NCBI Taxonomy" id="166587"/>
    <lineage>
        <taxon>Bacteria</taxon>
        <taxon>Bacillati</taxon>
        <taxon>Chloroflexota</taxon>
        <taxon>environmental samples</taxon>
    </lineage>
</organism>
<sequence>MPTTSSGFLIQSTHGTWGNLEVVVPRPLGGLAHTWRDGDDPALPWVGPNYFGSGEVLGASLVQTTYGAVGKLAVVAREGNYLGYYERLD</sequence>
<proteinExistence type="predicted"/>
<protein>
    <submittedName>
        <fullName evidence="1">Uncharacterized protein</fullName>
    </submittedName>
</protein>
<dbReference type="AlphaFoldDB" id="A0A6J4IA23"/>
<dbReference type="EMBL" id="CADCTC010000117">
    <property type="protein sequence ID" value="CAA9246310.1"/>
    <property type="molecule type" value="Genomic_DNA"/>
</dbReference>
<reference evidence="1" key="1">
    <citation type="submission" date="2020-02" db="EMBL/GenBank/DDBJ databases">
        <authorList>
            <person name="Meier V. D."/>
        </authorList>
    </citation>
    <scope>NUCLEOTIDE SEQUENCE</scope>
    <source>
        <strain evidence="1">AVDCRST_MAG77</strain>
    </source>
</reference>